<keyword evidence="3 5" id="KW-1133">Transmembrane helix</keyword>
<dbReference type="InterPro" id="IPR000412">
    <property type="entry name" value="ABC_2_transport"/>
</dbReference>
<evidence type="ECO:0000256" key="5">
    <source>
        <dbReference type="RuleBase" id="RU361157"/>
    </source>
</evidence>
<dbReference type="EMBL" id="CP117418">
    <property type="protein sequence ID" value="WCT79911.1"/>
    <property type="molecule type" value="Genomic_DNA"/>
</dbReference>
<dbReference type="PRINTS" id="PR00164">
    <property type="entry name" value="ABC2TRNSPORT"/>
</dbReference>
<accession>A0ABY7U3L4</accession>
<keyword evidence="8" id="KW-1185">Reference proteome</keyword>
<evidence type="ECO:0000256" key="3">
    <source>
        <dbReference type="ARBA" id="ARBA00022989"/>
    </source>
</evidence>
<keyword evidence="7" id="KW-0614">Plasmid</keyword>
<reference evidence="7 8" key="1">
    <citation type="submission" date="2023-02" db="EMBL/GenBank/DDBJ databases">
        <title>Genome sequence of Novosphingobium humi KACC 19094.</title>
        <authorList>
            <person name="Kim S."/>
            <person name="Heo J."/>
            <person name="Kwon S.-W."/>
        </authorList>
    </citation>
    <scope>NUCLEOTIDE SEQUENCE [LARGE SCALE GENOMIC DNA]</scope>
    <source>
        <strain evidence="7 8">KACC 19094</strain>
        <plasmid evidence="7 8">unnamed1</plasmid>
    </source>
</reference>
<geneLocation type="plasmid" evidence="7 8">
    <name>unnamed1</name>
</geneLocation>
<evidence type="ECO:0000256" key="4">
    <source>
        <dbReference type="ARBA" id="ARBA00023136"/>
    </source>
</evidence>
<feature type="transmembrane region" description="Helical" evidence="5">
    <location>
        <begin position="140"/>
        <end position="164"/>
    </location>
</feature>
<dbReference type="Pfam" id="PF01061">
    <property type="entry name" value="ABC2_membrane"/>
    <property type="match status" value="1"/>
</dbReference>
<feature type="transmembrane region" description="Helical" evidence="5">
    <location>
        <begin position="105"/>
        <end position="128"/>
    </location>
</feature>
<dbReference type="RefSeq" id="WP_273620183.1">
    <property type="nucleotide sequence ID" value="NZ_CP117418.1"/>
</dbReference>
<comment type="subcellular location">
    <subcellularLocation>
        <location evidence="5">Cell inner membrane</location>
        <topology evidence="5">Multi-pass membrane protein</topology>
    </subcellularLocation>
    <subcellularLocation>
        <location evidence="1">Membrane</location>
        <topology evidence="1">Multi-pass membrane protein</topology>
    </subcellularLocation>
</comment>
<keyword evidence="4 5" id="KW-0472">Membrane</keyword>
<name>A0ABY7U3L4_9SPHN</name>
<evidence type="ECO:0000256" key="2">
    <source>
        <dbReference type="ARBA" id="ARBA00022692"/>
    </source>
</evidence>
<feature type="transmembrane region" description="Helical" evidence="5">
    <location>
        <begin position="24"/>
        <end position="46"/>
    </location>
</feature>
<dbReference type="InterPro" id="IPR013525">
    <property type="entry name" value="ABC2_TM"/>
</dbReference>
<dbReference type="NCBIfam" id="NF011648">
    <property type="entry name" value="PRK15066.1"/>
    <property type="match status" value="1"/>
</dbReference>
<keyword evidence="5" id="KW-0813">Transport</keyword>
<dbReference type="InterPro" id="IPR052522">
    <property type="entry name" value="ABC-2_transport_permease"/>
</dbReference>
<dbReference type="PROSITE" id="PS51012">
    <property type="entry name" value="ABC_TM2"/>
    <property type="match status" value="1"/>
</dbReference>
<protein>
    <recommendedName>
        <fullName evidence="5">Transport permease protein</fullName>
    </recommendedName>
</protein>
<sequence length="256" mass="27839">MSGINLHGIWAIYRTEMARTLRTIWQSVATPVITTALYFIVFGGAIGSRMSHVGGVGYGAFIVPGLIMLSLLTQSISNASIGIYFPKFTGTMFEILSAPLNAVEAVIGYVGAAATKSVVIGLIILLTATFFTDVRILHPVWMVAFLLLTSLTFSLFGFLIGIWAKNFEQLAIIPSLIITPLTFLGGAFYSIDMLPQPWRTVSLFNPVVYLVSGFRWSFYGLGDVGVGASLGFTAGFMALCLIALTWIFRSGWRLKP</sequence>
<feature type="transmembrane region" description="Helical" evidence="5">
    <location>
        <begin position="228"/>
        <end position="248"/>
    </location>
</feature>
<dbReference type="PIRSF" id="PIRSF006648">
    <property type="entry name" value="DrrB"/>
    <property type="match status" value="1"/>
</dbReference>
<organism evidence="7 8">
    <name type="scientific">Novosphingobium humi</name>
    <dbReference type="NCBI Taxonomy" id="2282397"/>
    <lineage>
        <taxon>Bacteria</taxon>
        <taxon>Pseudomonadati</taxon>
        <taxon>Pseudomonadota</taxon>
        <taxon>Alphaproteobacteria</taxon>
        <taxon>Sphingomonadales</taxon>
        <taxon>Sphingomonadaceae</taxon>
        <taxon>Novosphingobium</taxon>
    </lineage>
</organism>
<feature type="domain" description="ABC transmembrane type-2" evidence="6">
    <location>
        <begin position="22"/>
        <end position="251"/>
    </location>
</feature>
<evidence type="ECO:0000259" key="6">
    <source>
        <dbReference type="PROSITE" id="PS51012"/>
    </source>
</evidence>
<feature type="transmembrane region" description="Helical" evidence="5">
    <location>
        <begin position="170"/>
        <end position="191"/>
    </location>
</feature>
<evidence type="ECO:0000313" key="8">
    <source>
        <dbReference type="Proteomes" id="UP001218231"/>
    </source>
</evidence>
<proteinExistence type="inferred from homology"/>
<dbReference type="Proteomes" id="UP001218231">
    <property type="component" value="Plasmid unnamed1"/>
</dbReference>
<dbReference type="InterPro" id="IPR047817">
    <property type="entry name" value="ABC2_TM_bact-type"/>
</dbReference>
<dbReference type="PANTHER" id="PTHR43332">
    <property type="entry name" value="INNER MEMBRANE TRANSPORT PERMEASE YADH-RELATED"/>
    <property type="match status" value="1"/>
</dbReference>
<gene>
    <name evidence="7" type="ORF">PQ457_17770</name>
</gene>
<keyword evidence="2 5" id="KW-0812">Transmembrane</keyword>
<dbReference type="PANTHER" id="PTHR43332:SF1">
    <property type="entry name" value="TRANSPORT PERMEASE PROTEIN"/>
    <property type="match status" value="1"/>
</dbReference>
<comment type="similarity">
    <text evidence="5">Belongs to the ABC-2 integral membrane protein family.</text>
</comment>
<evidence type="ECO:0000256" key="1">
    <source>
        <dbReference type="ARBA" id="ARBA00004141"/>
    </source>
</evidence>
<evidence type="ECO:0000313" key="7">
    <source>
        <dbReference type="EMBL" id="WCT79911.1"/>
    </source>
</evidence>
<keyword evidence="5" id="KW-1003">Cell membrane</keyword>
<feature type="transmembrane region" description="Helical" evidence="5">
    <location>
        <begin position="58"/>
        <end position="85"/>
    </location>
</feature>